<keyword evidence="2" id="KW-0732">Signal</keyword>
<dbReference type="PROSITE" id="PS51257">
    <property type="entry name" value="PROKAR_LIPOPROTEIN"/>
    <property type="match status" value="1"/>
</dbReference>
<dbReference type="InterPro" id="IPR006143">
    <property type="entry name" value="RND_pump_MFP"/>
</dbReference>
<evidence type="ECO:0000259" key="3">
    <source>
        <dbReference type="Pfam" id="PF25973"/>
    </source>
</evidence>
<dbReference type="Proteomes" id="UP000664317">
    <property type="component" value="Unassembled WGS sequence"/>
</dbReference>
<name>A0ABS3C5W4_9BACT</name>
<organism evidence="4 5">
    <name type="scientific">Algoriphagus oliviformis</name>
    <dbReference type="NCBI Taxonomy" id="2811231"/>
    <lineage>
        <taxon>Bacteria</taxon>
        <taxon>Pseudomonadati</taxon>
        <taxon>Bacteroidota</taxon>
        <taxon>Cytophagia</taxon>
        <taxon>Cytophagales</taxon>
        <taxon>Cyclobacteriaceae</taxon>
        <taxon>Algoriphagus</taxon>
    </lineage>
</organism>
<reference evidence="4 5" key="1">
    <citation type="submission" date="2021-03" db="EMBL/GenBank/DDBJ databases">
        <title>novel species isolated from a fishpond in China.</title>
        <authorList>
            <person name="Lu H."/>
            <person name="Cai Z."/>
        </authorList>
    </citation>
    <scope>NUCLEOTIDE SEQUENCE [LARGE SCALE GENOMIC DNA]</scope>
    <source>
        <strain evidence="4 5">H41</strain>
    </source>
</reference>
<dbReference type="SUPFAM" id="SSF111369">
    <property type="entry name" value="HlyD-like secretion proteins"/>
    <property type="match status" value="1"/>
</dbReference>
<dbReference type="NCBIfam" id="TIGR01730">
    <property type="entry name" value="RND_mfp"/>
    <property type="match status" value="1"/>
</dbReference>
<evidence type="ECO:0000313" key="5">
    <source>
        <dbReference type="Proteomes" id="UP000664317"/>
    </source>
</evidence>
<dbReference type="PANTHER" id="PTHR30469">
    <property type="entry name" value="MULTIDRUG RESISTANCE PROTEIN MDTA"/>
    <property type="match status" value="1"/>
</dbReference>
<protein>
    <submittedName>
        <fullName evidence="4">Efflux RND transporter periplasmic adaptor subunit</fullName>
    </submittedName>
</protein>
<dbReference type="RefSeq" id="WP_206578737.1">
    <property type="nucleotide sequence ID" value="NZ_JAFKCT010000005.1"/>
</dbReference>
<evidence type="ECO:0000256" key="1">
    <source>
        <dbReference type="ARBA" id="ARBA00009477"/>
    </source>
</evidence>
<accession>A0ABS3C5W4</accession>
<feature type="chain" id="PRO_5046464037" evidence="2">
    <location>
        <begin position="19"/>
        <end position="347"/>
    </location>
</feature>
<dbReference type="Gene3D" id="2.40.420.20">
    <property type="match status" value="1"/>
</dbReference>
<dbReference type="PANTHER" id="PTHR30469:SF15">
    <property type="entry name" value="HLYD FAMILY OF SECRETION PROTEINS"/>
    <property type="match status" value="1"/>
</dbReference>
<sequence length="347" mass="37206">MRHLAHFSLISAAVLLFACGKTESAEQLVTKGEAIPVKVIPLQQGTFSSSIAASGNFSTNDETVLSFKVGGIVSQIQVQEGDPVRKGQVLATLDLTEVQAGLSQAKLAYEKVLRDHERAGRLYRDSVATLEQFQNSKTALDIAEQQLKTAEFNLSYSQIRATQDGFVLRKFVNPGQLVASGTPILQINGAGRGHWVLKASVSDSNWALILLGDSATLLPSDSDSVPGKVIRKSQAADPVTGAYWVEISPEESTDLKLASGMFGKVLIHPSEQTEGWEIPYEALLDANGSEGYVFVTEGGQSAKKVQVKLGKISPQSIQVLSGLENYQTLIVSGSAYLADGSTIQIRN</sequence>
<proteinExistence type="inferred from homology"/>
<keyword evidence="5" id="KW-1185">Reference proteome</keyword>
<dbReference type="EMBL" id="JAFKCT010000005">
    <property type="protein sequence ID" value="MBN7811961.1"/>
    <property type="molecule type" value="Genomic_DNA"/>
</dbReference>
<dbReference type="Pfam" id="PF25973">
    <property type="entry name" value="BSH_CzcB"/>
    <property type="match status" value="1"/>
</dbReference>
<comment type="caution">
    <text evidence="4">The sequence shown here is derived from an EMBL/GenBank/DDBJ whole genome shotgun (WGS) entry which is preliminary data.</text>
</comment>
<feature type="domain" description="CzcB-like barrel-sandwich hybrid" evidence="3">
    <location>
        <begin position="66"/>
        <end position="187"/>
    </location>
</feature>
<dbReference type="InterPro" id="IPR058647">
    <property type="entry name" value="BSH_CzcB-like"/>
</dbReference>
<evidence type="ECO:0000256" key="2">
    <source>
        <dbReference type="SAM" id="SignalP"/>
    </source>
</evidence>
<dbReference type="Gene3D" id="2.40.50.100">
    <property type="match status" value="2"/>
</dbReference>
<evidence type="ECO:0000313" key="4">
    <source>
        <dbReference type="EMBL" id="MBN7811961.1"/>
    </source>
</evidence>
<feature type="signal peptide" evidence="2">
    <location>
        <begin position="1"/>
        <end position="18"/>
    </location>
</feature>
<gene>
    <name evidence="4" type="ORF">J0A68_13495</name>
</gene>
<comment type="similarity">
    <text evidence="1">Belongs to the membrane fusion protein (MFP) (TC 8.A.1) family.</text>
</comment>